<reference evidence="14 15" key="1">
    <citation type="journal article" date="2017" name="Front. Microbiol.">
        <title>New Insights into the Diversity of the Genus Faecalibacterium.</title>
        <authorList>
            <person name="Benevides L."/>
            <person name="Burman S."/>
            <person name="Martin R."/>
            <person name="Robert V."/>
            <person name="Thomas M."/>
            <person name="Miquel S."/>
            <person name="Chain F."/>
            <person name="Sokol H."/>
            <person name="Bermudez-Humaran L.G."/>
            <person name="Morrison M."/>
            <person name="Langella P."/>
            <person name="Azevedo V.A."/>
            <person name="Chatel J.M."/>
            <person name="Soares S."/>
        </authorList>
    </citation>
    <scope>NUCLEOTIDE SEQUENCE [LARGE SCALE GENOMIC DNA]</scope>
    <source>
        <strain evidence="14 15">CNCM I 4575</strain>
    </source>
</reference>
<evidence type="ECO:0000256" key="8">
    <source>
        <dbReference type="ARBA" id="ARBA00022989"/>
    </source>
</evidence>
<keyword evidence="5 12" id="KW-0812">Transmembrane</keyword>
<dbReference type="RefSeq" id="WP_097838810.1">
    <property type="nucleotide sequence ID" value="NZ_NMTY01000004.1"/>
</dbReference>
<gene>
    <name evidence="14" type="ORF">CGS58_02475</name>
</gene>
<evidence type="ECO:0000256" key="12">
    <source>
        <dbReference type="SAM" id="Phobius"/>
    </source>
</evidence>
<feature type="domain" description="Peptidase M50" evidence="13">
    <location>
        <begin position="10"/>
        <end position="369"/>
    </location>
</feature>
<dbReference type="InterPro" id="IPR036034">
    <property type="entry name" value="PDZ_sf"/>
</dbReference>
<dbReference type="Gene3D" id="2.30.42.10">
    <property type="match status" value="1"/>
</dbReference>
<comment type="subcellular location">
    <subcellularLocation>
        <location evidence="2">Membrane</location>
        <topology evidence="2">Multi-pass membrane protein</topology>
    </subcellularLocation>
</comment>
<evidence type="ECO:0000256" key="6">
    <source>
        <dbReference type="ARBA" id="ARBA00022801"/>
    </source>
</evidence>
<dbReference type="InterPro" id="IPR004387">
    <property type="entry name" value="Pept_M50_Zn"/>
</dbReference>
<dbReference type="Pfam" id="PF02163">
    <property type="entry name" value="Peptidase_M50"/>
    <property type="match status" value="1"/>
</dbReference>
<dbReference type="GO" id="GO:0016020">
    <property type="term" value="C:membrane"/>
    <property type="evidence" value="ECO:0007669"/>
    <property type="project" value="UniProtKB-SubCell"/>
</dbReference>
<dbReference type="GO" id="GO:0006508">
    <property type="term" value="P:proteolysis"/>
    <property type="evidence" value="ECO:0007669"/>
    <property type="project" value="UniProtKB-KW"/>
</dbReference>
<evidence type="ECO:0000313" key="15">
    <source>
        <dbReference type="Proteomes" id="UP000220005"/>
    </source>
</evidence>
<dbReference type="InterPro" id="IPR008915">
    <property type="entry name" value="Peptidase_M50"/>
</dbReference>
<proteinExistence type="inferred from homology"/>
<keyword evidence="8 12" id="KW-1133">Transmembrane helix</keyword>
<feature type="compositionally biased region" description="Basic and acidic residues" evidence="11">
    <location>
        <begin position="83"/>
        <end position="94"/>
    </location>
</feature>
<evidence type="ECO:0000256" key="1">
    <source>
        <dbReference type="ARBA" id="ARBA00001947"/>
    </source>
</evidence>
<keyword evidence="6" id="KW-0378">Hydrolase</keyword>
<evidence type="ECO:0000256" key="9">
    <source>
        <dbReference type="ARBA" id="ARBA00023049"/>
    </source>
</evidence>
<feature type="region of interest" description="Disordered" evidence="11">
    <location>
        <begin position="73"/>
        <end position="121"/>
    </location>
</feature>
<keyword evidence="4 14" id="KW-0645">Protease</keyword>
<dbReference type="EMBL" id="NMTY01000004">
    <property type="protein sequence ID" value="PDX82359.1"/>
    <property type="molecule type" value="Genomic_DNA"/>
</dbReference>
<evidence type="ECO:0000256" key="11">
    <source>
        <dbReference type="SAM" id="MobiDB-lite"/>
    </source>
</evidence>
<dbReference type="Proteomes" id="UP000220005">
    <property type="component" value="Unassembled WGS sequence"/>
</dbReference>
<dbReference type="SUPFAM" id="SSF50156">
    <property type="entry name" value="PDZ domain-like"/>
    <property type="match status" value="1"/>
</dbReference>
<organism evidence="14 15">
    <name type="scientific">Faecalibacterium prausnitzii</name>
    <dbReference type="NCBI Taxonomy" id="853"/>
    <lineage>
        <taxon>Bacteria</taxon>
        <taxon>Bacillati</taxon>
        <taxon>Bacillota</taxon>
        <taxon>Clostridia</taxon>
        <taxon>Eubacteriales</taxon>
        <taxon>Oscillospiraceae</taxon>
        <taxon>Faecalibacterium</taxon>
    </lineage>
</organism>
<dbReference type="GO" id="GO:0004222">
    <property type="term" value="F:metalloendopeptidase activity"/>
    <property type="evidence" value="ECO:0007669"/>
    <property type="project" value="InterPro"/>
</dbReference>
<comment type="caution">
    <text evidence="14">The sequence shown here is derived from an EMBL/GenBank/DDBJ whole genome shotgun (WGS) entry which is preliminary data.</text>
</comment>
<evidence type="ECO:0000313" key="14">
    <source>
        <dbReference type="EMBL" id="PDX82359.1"/>
    </source>
</evidence>
<evidence type="ECO:0000259" key="13">
    <source>
        <dbReference type="Pfam" id="PF02163"/>
    </source>
</evidence>
<dbReference type="AlphaFoldDB" id="A0A2A7ATE3"/>
<protein>
    <submittedName>
        <fullName evidence="14">RIP metalloprotease RseP</fullName>
    </submittedName>
</protein>
<dbReference type="PANTHER" id="PTHR42837">
    <property type="entry name" value="REGULATOR OF SIGMA-E PROTEASE RSEP"/>
    <property type="match status" value="1"/>
</dbReference>
<name>A0A2A7ATE3_9FIRM</name>
<keyword evidence="10 12" id="KW-0472">Membrane</keyword>
<comment type="similarity">
    <text evidence="3">Belongs to the peptidase M50B family.</text>
</comment>
<evidence type="ECO:0000256" key="5">
    <source>
        <dbReference type="ARBA" id="ARBA00022692"/>
    </source>
</evidence>
<feature type="transmembrane region" description="Helical" evidence="12">
    <location>
        <begin position="131"/>
        <end position="155"/>
    </location>
</feature>
<dbReference type="PANTHER" id="PTHR42837:SF2">
    <property type="entry name" value="MEMBRANE METALLOPROTEASE ARASP2, CHLOROPLASTIC-RELATED"/>
    <property type="match status" value="1"/>
</dbReference>
<evidence type="ECO:0000256" key="2">
    <source>
        <dbReference type="ARBA" id="ARBA00004141"/>
    </source>
</evidence>
<sequence>MSFIITLLAAVFVFSAVIAIHEFGHFAVAKLCGVQVNEFSIGMGPVLLKKMHHGTQYSLRALPVGGFVALEGEESPESQQAEGEERSDLEERPLSQRSGAASSPDGGALNGEELSQPTGKPLNEAPVWQRALIMAAGACMNFLLGFVVMAILLAAQNEPITSRVIYAVEDGALCGQTGLEAGDKVLAVNGRRCFVANDMLYELMRTEDYSASFTVLRDGKKVELPRVQFDTWQDEDGETHMSLGFTVYGIKKTPVNVIKEAWNSVLYYGRIIFTSLMDLLRGRESINDLSGPVGIVTAIGQAASYGWQDLLELLALITVNVGIFNLLPFPALDGGKVVFLLIEGVTGHAVPEKIQSGLTLAAFALLFALMIFATYNDIVRLVTGAI</sequence>
<feature type="transmembrane region" description="Helical" evidence="12">
    <location>
        <begin position="354"/>
        <end position="375"/>
    </location>
</feature>
<evidence type="ECO:0000256" key="4">
    <source>
        <dbReference type="ARBA" id="ARBA00022670"/>
    </source>
</evidence>
<evidence type="ECO:0000256" key="7">
    <source>
        <dbReference type="ARBA" id="ARBA00022833"/>
    </source>
</evidence>
<feature type="transmembrane region" description="Helical" evidence="12">
    <location>
        <begin position="310"/>
        <end position="331"/>
    </location>
</feature>
<accession>A0A2A7ATE3</accession>
<keyword evidence="7" id="KW-0862">Zinc</keyword>
<evidence type="ECO:0000256" key="10">
    <source>
        <dbReference type="ARBA" id="ARBA00023136"/>
    </source>
</evidence>
<keyword evidence="9 14" id="KW-0482">Metalloprotease</keyword>
<dbReference type="CDD" id="cd06163">
    <property type="entry name" value="S2P-M50_PDZ_RseP-like"/>
    <property type="match status" value="1"/>
</dbReference>
<evidence type="ECO:0000256" key="3">
    <source>
        <dbReference type="ARBA" id="ARBA00007931"/>
    </source>
</evidence>
<comment type="cofactor">
    <cofactor evidence="1">
        <name>Zn(2+)</name>
        <dbReference type="ChEBI" id="CHEBI:29105"/>
    </cofactor>
</comment>